<evidence type="ECO:0000313" key="2">
    <source>
        <dbReference type="EMBL" id="GGA41323.1"/>
    </source>
</evidence>
<dbReference type="InterPro" id="IPR010982">
    <property type="entry name" value="Lambda_DNA-bd_dom_sf"/>
</dbReference>
<dbReference type="Proteomes" id="UP000609323">
    <property type="component" value="Unassembled WGS sequence"/>
</dbReference>
<dbReference type="SMART" id="SM00530">
    <property type="entry name" value="HTH_XRE"/>
    <property type="match status" value="1"/>
</dbReference>
<feature type="domain" description="HTH cro/C1-type" evidence="1">
    <location>
        <begin position="11"/>
        <end position="65"/>
    </location>
</feature>
<gene>
    <name evidence="2" type="ORF">GCM10010917_28240</name>
</gene>
<name>A0ABQ1GCV1_9BACL</name>
<organism evidence="2 3">
    <name type="scientific">Paenibacillus physcomitrellae</name>
    <dbReference type="NCBI Taxonomy" id="1619311"/>
    <lineage>
        <taxon>Bacteria</taxon>
        <taxon>Bacillati</taxon>
        <taxon>Bacillota</taxon>
        <taxon>Bacilli</taxon>
        <taxon>Bacillales</taxon>
        <taxon>Paenibacillaceae</taxon>
        <taxon>Paenibacillus</taxon>
    </lineage>
</organism>
<accession>A0ABQ1GCV1</accession>
<reference evidence="3" key="1">
    <citation type="journal article" date="2019" name="Int. J. Syst. Evol. Microbiol.">
        <title>The Global Catalogue of Microorganisms (GCM) 10K type strain sequencing project: providing services to taxonomists for standard genome sequencing and annotation.</title>
        <authorList>
            <consortium name="The Broad Institute Genomics Platform"/>
            <consortium name="The Broad Institute Genome Sequencing Center for Infectious Disease"/>
            <person name="Wu L."/>
            <person name="Ma J."/>
        </authorList>
    </citation>
    <scope>NUCLEOTIDE SEQUENCE [LARGE SCALE GENOMIC DNA]</scope>
    <source>
        <strain evidence="3">CGMCC 1.15044</strain>
    </source>
</reference>
<dbReference type="CDD" id="cd00093">
    <property type="entry name" value="HTH_XRE"/>
    <property type="match status" value="1"/>
</dbReference>
<sequence length="464" mass="53908">MKPTTTIRAELEHYLRERGKSIHQFAEISGVNAGTLSAMINGNRPISMGQLDRITAGMELEEGYFYELYVEECFIQAAPNWRRLKPFLYRCAELDKLDCIRQTVRQVTDNLIYIPSIFETAEDLFRHGRAKAAEILYRVVAESEKYQHSERLALAQYRLFKITIGQDQQVNHRTAVQFEPYVERLTEEQQLDALKDLANVYASLQYWDKVKDLAAELGERAAIQYDHVYDHTKLRRQPRQTEYPLFLYILYAYLLQSAVCEERGEYEEALHFVSLYSDMDWVKETDEHSLKIKEQYRGLAKVNTYLYELMMGKVTVLQDYVEYIGSKEEEILPGLVKIVEAANRFNINVDDTLARFESHIAACRDMNPSSGTYTRQMVADGYMNLMIELAYYYLQSQRYEKGIACMLDSLSLAVEINSDAGMMKCVGLFEQFREYATVQAEDTYKLLIKKGTFGYIGKERRGTP</sequence>
<dbReference type="EMBL" id="BMHF01000009">
    <property type="protein sequence ID" value="GGA41323.1"/>
    <property type="molecule type" value="Genomic_DNA"/>
</dbReference>
<dbReference type="PROSITE" id="PS50943">
    <property type="entry name" value="HTH_CROC1"/>
    <property type="match status" value="1"/>
</dbReference>
<proteinExistence type="predicted"/>
<dbReference type="RefSeq" id="WP_094093833.1">
    <property type="nucleotide sequence ID" value="NZ_BMHF01000009.1"/>
</dbReference>
<dbReference type="SUPFAM" id="SSF47413">
    <property type="entry name" value="lambda repressor-like DNA-binding domains"/>
    <property type="match status" value="1"/>
</dbReference>
<evidence type="ECO:0000259" key="1">
    <source>
        <dbReference type="PROSITE" id="PS50943"/>
    </source>
</evidence>
<dbReference type="InterPro" id="IPR001387">
    <property type="entry name" value="Cro/C1-type_HTH"/>
</dbReference>
<protein>
    <recommendedName>
        <fullName evidence="1">HTH cro/C1-type domain-containing protein</fullName>
    </recommendedName>
</protein>
<comment type="caution">
    <text evidence="2">The sequence shown here is derived from an EMBL/GenBank/DDBJ whole genome shotgun (WGS) entry which is preliminary data.</text>
</comment>
<keyword evidence="3" id="KW-1185">Reference proteome</keyword>
<dbReference type="Gene3D" id="1.10.260.40">
    <property type="entry name" value="lambda repressor-like DNA-binding domains"/>
    <property type="match status" value="1"/>
</dbReference>
<evidence type="ECO:0000313" key="3">
    <source>
        <dbReference type="Proteomes" id="UP000609323"/>
    </source>
</evidence>